<dbReference type="Gene3D" id="2.40.30.170">
    <property type="match status" value="1"/>
</dbReference>
<dbReference type="AlphaFoldDB" id="A0A6G4QT86"/>
<keyword evidence="2" id="KW-0812">Transmembrane</keyword>
<sequence length="303" mass="32296">MPQLKTLLPQAGRVAVTLAVVAVAVVGGKRLWDHYQVDPWTRDGRVRADIVQVAPDVSGLVTAVQVVNDQTVKAGQPLFYVDRDRYALALRQADAVVASQKAQLAQARRELARNRVLGDLVAGEITEQSLAKVEQGQAALAQALAARDLAALNLSRTLVVAPTDGFLSDLTLRTGDYVTAGKPVLALIDSRSYRVEGYFEETKLKGLHVGQKVSVTVMGEDRPLHGHIQSIAAGIEDRDRAAGASLLPNVNPTFSWVRLAQRVPVRVALDETPKDLRLIAGRTATVAVLGQGAGKVAGKGAVS</sequence>
<organism evidence="7">
    <name type="scientific">Caulobacter sp. 602-2</name>
    <dbReference type="NCBI Taxonomy" id="2710887"/>
    <lineage>
        <taxon>Bacteria</taxon>
        <taxon>Pseudomonadati</taxon>
        <taxon>Pseudomonadota</taxon>
        <taxon>Alphaproteobacteria</taxon>
        <taxon>Caulobacterales</taxon>
        <taxon>Caulobacteraceae</taxon>
        <taxon>Caulobacter</taxon>
    </lineage>
</organism>
<dbReference type="PANTHER" id="PTHR30367">
    <property type="entry name" value="P-HYDROXYBENZOIC ACID EFFLUX PUMP SUBUNIT AAEA-RELATED"/>
    <property type="match status" value="1"/>
</dbReference>
<feature type="domain" description="p-hydroxybenzoic acid efflux pump subunit AaeA alpha-helical hairpin" evidence="5">
    <location>
        <begin position="85"/>
        <end position="154"/>
    </location>
</feature>
<dbReference type="InterPro" id="IPR058632">
    <property type="entry name" value="HH_AaeA"/>
</dbReference>
<dbReference type="GO" id="GO:0022857">
    <property type="term" value="F:transmembrane transporter activity"/>
    <property type="evidence" value="ECO:0007669"/>
    <property type="project" value="InterPro"/>
</dbReference>
<accession>A0A6G4QT86</accession>
<dbReference type="GO" id="GO:0016020">
    <property type="term" value="C:membrane"/>
    <property type="evidence" value="ECO:0007669"/>
    <property type="project" value="InterPro"/>
</dbReference>
<evidence type="ECO:0000256" key="3">
    <source>
        <dbReference type="ARBA" id="ARBA00022989"/>
    </source>
</evidence>
<keyword evidence="4" id="KW-0472">Membrane</keyword>
<comment type="similarity">
    <text evidence="1">Belongs to the membrane fusion protein (MFP) (TC 8.A.1) family.</text>
</comment>
<dbReference type="PANTHER" id="PTHR30367:SF12">
    <property type="entry name" value="P-HYDROXYBENZOIC ACID EFFLUX PUMP SUBUNIT AAEA"/>
    <property type="match status" value="1"/>
</dbReference>
<gene>
    <name evidence="7" type="ORF">G5B46_03670</name>
</gene>
<dbReference type="InterPro" id="IPR058634">
    <property type="entry name" value="AaeA-lik-b-barrel"/>
</dbReference>
<keyword evidence="3" id="KW-1133">Transmembrane helix</keyword>
<evidence type="ECO:0000259" key="5">
    <source>
        <dbReference type="Pfam" id="PF25878"/>
    </source>
</evidence>
<name>A0A6G4QT86_9CAUL</name>
<evidence type="ECO:0000256" key="2">
    <source>
        <dbReference type="ARBA" id="ARBA00022692"/>
    </source>
</evidence>
<dbReference type="Pfam" id="PF25963">
    <property type="entry name" value="Beta-barrel_AAEA"/>
    <property type="match status" value="1"/>
</dbReference>
<protein>
    <submittedName>
        <fullName evidence="7">Efflux RND transporter periplasmic adaptor subunit</fullName>
    </submittedName>
</protein>
<evidence type="ECO:0000313" key="7">
    <source>
        <dbReference type="EMBL" id="NGM48703.1"/>
    </source>
</evidence>
<evidence type="ECO:0000256" key="1">
    <source>
        <dbReference type="ARBA" id="ARBA00009477"/>
    </source>
</evidence>
<dbReference type="InterPro" id="IPR050393">
    <property type="entry name" value="MFP_Efflux_Pump"/>
</dbReference>
<reference evidence="7" key="1">
    <citation type="submission" date="2020-02" db="EMBL/GenBank/DDBJ databases">
        <authorList>
            <person name="Gao J."/>
            <person name="Sun J."/>
        </authorList>
    </citation>
    <scope>NUCLEOTIDE SEQUENCE</scope>
    <source>
        <strain evidence="7">602-2</strain>
    </source>
</reference>
<dbReference type="Pfam" id="PF25878">
    <property type="entry name" value="HH_AAEA_pHBA"/>
    <property type="match status" value="1"/>
</dbReference>
<dbReference type="Gene3D" id="2.40.50.100">
    <property type="match status" value="1"/>
</dbReference>
<dbReference type="InterPro" id="IPR006143">
    <property type="entry name" value="RND_pump_MFP"/>
</dbReference>
<dbReference type="NCBIfam" id="TIGR01730">
    <property type="entry name" value="RND_mfp"/>
    <property type="match status" value="1"/>
</dbReference>
<feature type="domain" description="p-hydroxybenzoic acid efflux pump subunit AaeA-like beta-barrel" evidence="6">
    <location>
        <begin position="192"/>
        <end position="288"/>
    </location>
</feature>
<evidence type="ECO:0000259" key="6">
    <source>
        <dbReference type="Pfam" id="PF25963"/>
    </source>
</evidence>
<dbReference type="RefSeq" id="WP_165256148.1">
    <property type="nucleotide sequence ID" value="NZ_JAAKGT010000001.1"/>
</dbReference>
<proteinExistence type="inferred from homology"/>
<evidence type="ECO:0000256" key="4">
    <source>
        <dbReference type="ARBA" id="ARBA00023136"/>
    </source>
</evidence>
<comment type="caution">
    <text evidence="7">The sequence shown here is derived from an EMBL/GenBank/DDBJ whole genome shotgun (WGS) entry which is preliminary data.</text>
</comment>
<dbReference type="EMBL" id="JAAKGT010000001">
    <property type="protein sequence ID" value="NGM48703.1"/>
    <property type="molecule type" value="Genomic_DNA"/>
</dbReference>
<dbReference type="SUPFAM" id="SSF111369">
    <property type="entry name" value="HlyD-like secretion proteins"/>
    <property type="match status" value="1"/>
</dbReference>